<dbReference type="EMBL" id="BGZK01001344">
    <property type="protein sequence ID" value="GBP77724.1"/>
    <property type="molecule type" value="Genomic_DNA"/>
</dbReference>
<protein>
    <submittedName>
        <fullName evidence="1">Uncharacterized protein</fullName>
    </submittedName>
</protein>
<evidence type="ECO:0000313" key="2">
    <source>
        <dbReference type="Proteomes" id="UP000299102"/>
    </source>
</evidence>
<proteinExistence type="predicted"/>
<sequence length="117" mass="13127">MHERALHMRSKKSPKARCMCDEKSPRKQYVRAQKRAYGKAACACKKMRKKTIRVLKKEPEKKLHRGGRGAGGGAPAWLAPARRPTCCSSAIRVAYLQDSGAVLIDSVIFSSDLRWEN</sequence>
<accession>A0A4C1YSB2</accession>
<reference evidence="1 2" key="1">
    <citation type="journal article" date="2019" name="Commun. Biol.">
        <title>The bagworm genome reveals a unique fibroin gene that provides high tensile strength.</title>
        <authorList>
            <person name="Kono N."/>
            <person name="Nakamura H."/>
            <person name="Ohtoshi R."/>
            <person name="Tomita M."/>
            <person name="Numata K."/>
            <person name="Arakawa K."/>
        </authorList>
    </citation>
    <scope>NUCLEOTIDE SEQUENCE [LARGE SCALE GENOMIC DNA]</scope>
</reference>
<keyword evidence="2" id="KW-1185">Reference proteome</keyword>
<comment type="caution">
    <text evidence="1">The sequence shown here is derived from an EMBL/GenBank/DDBJ whole genome shotgun (WGS) entry which is preliminary data.</text>
</comment>
<evidence type="ECO:0000313" key="1">
    <source>
        <dbReference type="EMBL" id="GBP77724.1"/>
    </source>
</evidence>
<gene>
    <name evidence="1" type="ORF">EVAR_55388_1</name>
</gene>
<organism evidence="1 2">
    <name type="scientific">Eumeta variegata</name>
    <name type="common">Bagworm moth</name>
    <name type="synonym">Eumeta japonica</name>
    <dbReference type="NCBI Taxonomy" id="151549"/>
    <lineage>
        <taxon>Eukaryota</taxon>
        <taxon>Metazoa</taxon>
        <taxon>Ecdysozoa</taxon>
        <taxon>Arthropoda</taxon>
        <taxon>Hexapoda</taxon>
        <taxon>Insecta</taxon>
        <taxon>Pterygota</taxon>
        <taxon>Neoptera</taxon>
        <taxon>Endopterygota</taxon>
        <taxon>Lepidoptera</taxon>
        <taxon>Glossata</taxon>
        <taxon>Ditrysia</taxon>
        <taxon>Tineoidea</taxon>
        <taxon>Psychidae</taxon>
        <taxon>Oiketicinae</taxon>
        <taxon>Eumeta</taxon>
    </lineage>
</organism>
<dbReference type="AlphaFoldDB" id="A0A4C1YSB2"/>
<name>A0A4C1YSB2_EUMVA</name>
<dbReference type="Proteomes" id="UP000299102">
    <property type="component" value="Unassembled WGS sequence"/>
</dbReference>